<reference evidence="4" key="1">
    <citation type="submission" date="2016-10" db="EMBL/GenBank/DDBJ databases">
        <authorList>
            <person name="Benchimol M."/>
            <person name="Almeida L.G."/>
            <person name="Vasconcelos A.T."/>
            <person name="Perreira-Neves A."/>
            <person name="Rosa I.A."/>
            <person name="Tasca T."/>
            <person name="Bogo M.R."/>
            <person name="de Souza W."/>
        </authorList>
    </citation>
    <scope>NUCLEOTIDE SEQUENCE [LARGE SCALE GENOMIC DNA]</scope>
    <source>
        <strain evidence="4">K</strain>
    </source>
</reference>
<dbReference type="VEuPathDB" id="TrichDB:TRFO_32629"/>
<evidence type="ECO:0000313" key="5">
    <source>
        <dbReference type="Proteomes" id="UP000179807"/>
    </source>
</evidence>
<feature type="domain" description="Alcohol dehydrogenase iron-type/glycerol dehydrogenase GldA" evidence="2">
    <location>
        <begin position="9"/>
        <end position="179"/>
    </location>
</feature>
<dbReference type="EMBL" id="MLAK01000945">
    <property type="protein sequence ID" value="OHT00658.1"/>
    <property type="molecule type" value="Genomic_DNA"/>
</dbReference>
<dbReference type="Proteomes" id="UP000179807">
    <property type="component" value="Unassembled WGS sequence"/>
</dbReference>
<dbReference type="GO" id="GO:1990362">
    <property type="term" value="F:butanol dehydrogenase (NAD+) activity"/>
    <property type="evidence" value="ECO:0007669"/>
    <property type="project" value="InterPro"/>
</dbReference>
<keyword evidence="5" id="KW-1185">Reference proteome</keyword>
<dbReference type="Pfam" id="PF25137">
    <property type="entry name" value="ADH_Fe_C"/>
    <property type="match status" value="1"/>
</dbReference>
<dbReference type="InterPro" id="IPR044731">
    <property type="entry name" value="BDH-like"/>
</dbReference>
<dbReference type="Gene3D" id="1.20.1090.10">
    <property type="entry name" value="Dehydroquinate synthase-like - alpha domain"/>
    <property type="match status" value="1"/>
</dbReference>
<dbReference type="GO" id="GO:0046872">
    <property type="term" value="F:metal ion binding"/>
    <property type="evidence" value="ECO:0007669"/>
    <property type="project" value="InterPro"/>
</dbReference>
<evidence type="ECO:0000313" key="4">
    <source>
        <dbReference type="EMBL" id="OHT00658.1"/>
    </source>
</evidence>
<evidence type="ECO:0000256" key="1">
    <source>
        <dbReference type="ARBA" id="ARBA00023002"/>
    </source>
</evidence>
<dbReference type="AlphaFoldDB" id="A0A1J4JPI7"/>
<sequence>MKFFWNNTTQIGFGENAVKDHLPKFVKPNSRILCTFGGGSIDKNGARKDVQEALDALKCEVRWEGGIPPNPEYDRLIEIVDIVKTWKPDLLLAVGGGSVLDGTKFIAVASMQPEGTDLWDTVCVKQNAKDVHWPLASVMTLPATGSEWNNGFVVSRRSQGWKVGCVGYTAYPEFSLLDPRYTMTLPVRQLRNGIFDAFCHCVDAFLTPLETPMFDDFWMSVCKELVTIGVPLLQPNSSLELHSRLIVAASFALNYILGLGQEQCWAIHQIGHMLTAKYDIDHGTSLAMCMPHFMETQFEQRKVKFAKMAEFVFGVKEGTVDEKARALIQKITQWRDDLGIPGIVSRWEGAKISPGDADELAKKAIQQSGHGQNLGFRGCCTEDVAREVLKKVIV</sequence>
<dbReference type="OrthoDB" id="339764at2759"/>
<accession>A0A1J4JPI7</accession>
<dbReference type="Gene3D" id="3.40.50.1970">
    <property type="match status" value="1"/>
</dbReference>
<evidence type="ECO:0000259" key="3">
    <source>
        <dbReference type="Pfam" id="PF25137"/>
    </source>
</evidence>
<dbReference type="CDD" id="cd08187">
    <property type="entry name" value="BDH"/>
    <property type="match status" value="1"/>
</dbReference>
<dbReference type="SUPFAM" id="SSF56796">
    <property type="entry name" value="Dehydroquinate synthase-like"/>
    <property type="match status" value="1"/>
</dbReference>
<protein>
    <submittedName>
        <fullName evidence="4">Alcohol dehydrogenase, iron-containing family protein</fullName>
    </submittedName>
</protein>
<proteinExistence type="predicted"/>
<dbReference type="GeneID" id="94843306"/>
<comment type="caution">
    <text evidence="4">The sequence shown here is derived from an EMBL/GenBank/DDBJ whole genome shotgun (WGS) entry which is preliminary data.</text>
</comment>
<dbReference type="PANTHER" id="PTHR43633">
    <property type="entry name" value="ALCOHOL DEHYDROGENASE YQHD"/>
    <property type="match status" value="1"/>
</dbReference>
<dbReference type="FunFam" id="3.40.50.1970:FF:000003">
    <property type="entry name" value="Alcohol dehydrogenase, iron-containing"/>
    <property type="match status" value="1"/>
</dbReference>
<dbReference type="RefSeq" id="XP_068353794.1">
    <property type="nucleotide sequence ID" value="XM_068508602.1"/>
</dbReference>
<evidence type="ECO:0000259" key="2">
    <source>
        <dbReference type="Pfam" id="PF00465"/>
    </source>
</evidence>
<dbReference type="InterPro" id="IPR001670">
    <property type="entry name" value="ADH_Fe/GldA"/>
</dbReference>
<gene>
    <name evidence="4" type="ORF">TRFO_32629</name>
</gene>
<dbReference type="PANTHER" id="PTHR43633:SF1">
    <property type="entry name" value="ALCOHOL DEHYDROGENASE YQHD"/>
    <property type="match status" value="1"/>
</dbReference>
<name>A0A1J4JPI7_9EUKA</name>
<organism evidence="4 5">
    <name type="scientific">Tritrichomonas foetus</name>
    <dbReference type="NCBI Taxonomy" id="1144522"/>
    <lineage>
        <taxon>Eukaryota</taxon>
        <taxon>Metamonada</taxon>
        <taxon>Parabasalia</taxon>
        <taxon>Tritrichomonadida</taxon>
        <taxon>Tritrichomonadidae</taxon>
        <taxon>Tritrichomonas</taxon>
    </lineage>
</organism>
<dbReference type="Pfam" id="PF00465">
    <property type="entry name" value="Fe-ADH"/>
    <property type="match status" value="1"/>
</dbReference>
<keyword evidence="1" id="KW-0560">Oxidoreductase</keyword>
<dbReference type="InterPro" id="IPR056798">
    <property type="entry name" value="ADH_Fe_C"/>
</dbReference>
<feature type="domain" description="Fe-containing alcohol dehydrogenase-like C-terminal" evidence="3">
    <location>
        <begin position="195"/>
        <end position="373"/>
    </location>
</feature>